<evidence type="ECO:0000259" key="16">
    <source>
        <dbReference type="PROSITE" id="PS50885"/>
    </source>
</evidence>
<evidence type="ECO:0000256" key="9">
    <source>
        <dbReference type="ARBA" id="ARBA00022777"/>
    </source>
</evidence>
<dbReference type="CDD" id="cd06225">
    <property type="entry name" value="HAMP"/>
    <property type="match status" value="1"/>
</dbReference>
<dbReference type="GO" id="GO:0005886">
    <property type="term" value="C:plasma membrane"/>
    <property type="evidence" value="ECO:0007669"/>
    <property type="project" value="UniProtKB-SubCell"/>
</dbReference>
<dbReference type="CDD" id="cd00082">
    <property type="entry name" value="HisKA"/>
    <property type="match status" value="1"/>
</dbReference>
<dbReference type="PROSITE" id="PS50109">
    <property type="entry name" value="HIS_KIN"/>
    <property type="match status" value="1"/>
</dbReference>
<keyword evidence="10" id="KW-0067">ATP-binding</keyword>
<dbReference type="InterPro" id="IPR005467">
    <property type="entry name" value="His_kinase_dom"/>
</dbReference>
<dbReference type="Gene3D" id="1.10.287.130">
    <property type="match status" value="1"/>
</dbReference>
<comment type="caution">
    <text evidence="17">The sequence shown here is derived from an EMBL/GenBank/DDBJ whole genome shotgun (WGS) entry which is preliminary data.</text>
</comment>
<keyword evidence="4" id="KW-1003">Cell membrane</keyword>
<evidence type="ECO:0000313" key="18">
    <source>
        <dbReference type="Proteomes" id="UP000244184"/>
    </source>
</evidence>
<evidence type="ECO:0000256" key="11">
    <source>
        <dbReference type="ARBA" id="ARBA00022989"/>
    </source>
</evidence>
<evidence type="ECO:0000256" key="4">
    <source>
        <dbReference type="ARBA" id="ARBA00022475"/>
    </source>
</evidence>
<dbReference type="PROSITE" id="PS50885">
    <property type="entry name" value="HAMP"/>
    <property type="match status" value="1"/>
</dbReference>
<dbReference type="GO" id="GO:0000155">
    <property type="term" value="F:phosphorelay sensor kinase activity"/>
    <property type="evidence" value="ECO:0007669"/>
    <property type="project" value="InterPro"/>
</dbReference>
<dbReference type="RefSeq" id="WP_108531585.1">
    <property type="nucleotide sequence ID" value="NZ_PYHP01000030.1"/>
</dbReference>
<dbReference type="Pfam" id="PF00512">
    <property type="entry name" value="HisKA"/>
    <property type="match status" value="1"/>
</dbReference>
<evidence type="ECO:0000256" key="8">
    <source>
        <dbReference type="ARBA" id="ARBA00022741"/>
    </source>
</evidence>
<keyword evidence="13 14" id="KW-0472">Membrane</keyword>
<protein>
    <recommendedName>
        <fullName evidence="3">histidine kinase</fullName>
        <ecNumber evidence="3">2.7.13.3</ecNumber>
    </recommendedName>
</protein>
<evidence type="ECO:0000256" key="6">
    <source>
        <dbReference type="ARBA" id="ARBA00022679"/>
    </source>
</evidence>
<gene>
    <name evidence="17" type="ORF">C8Z91_11195</name>
</gene>
<dbReference type="InterPro" id="IPR003594">
    <property type="entry name" value="HATPase_dom"/>
</dbReference>
<evidence type="ECO:0000256" key="14">
    <source>
        <dbReference type="SAM" id="Phobius"/>
    </source>
</evidence>
<comment type="catalytic activity">
    <reaction evidence="1">
        <text>ATP + protein L-histidine = ADP + protein N-phospho-L-histidine.</text>
        <dbReference type="EC" id="2.7.13.3"/>
    </reaction>
</comment>
<evidence type="ECO:0000256" key="7">
    <source>
        <dbReference type="ARBA" id="ARBA00022692"/>
    </source>
</evidence>
<feature type="domain" description="HAMP" evidence="16">
    <location>
        <begin position="184"/>
        <end position="235"/>
    </location>
</feature>
<dbReference type="GO" id="GO:0005524">
    <property type="term" value="F:ATP binding"/>
    <property type="evidence" value="ECO:0007669"/>
    <property type="project" value="UniProtKB-KW"/>
</dbReference>
<evidence type="ECO:0000256" key="5">
    <source>
        <dbReference type="ARBA" id="ARBA00022553"/>
    </source>
</evidence>
<reference evidence="17 18" key="1">
    <citation type="submission" date="2018-03" db="EMBL/GenBank/DDBJ databases">
        <title>Genome sequence of Paenibacillus elgii strain AC13 an antimicrobial compound producing bacteria.</title>
        <authorList>
            <person name="Kurokawa A.S."/>
            <person name="Araujo J.F."/>
            <person name="Costa R.A."/>
            <person name="Ortega D.B."/>
            <person name="Pires A.S."/>
            <person name="Pappas G.J.Jr."/>
            <person name="Franco O.L."/>
            <person name="Barreto C."/>
            <person name="Magalhaes B.S."/>
            <person name="Kruger R.H."/>
        </authorList>
    </citation>
    <scope>NUCLEOTIDE SEQUENCE [LARGE SCALE GENOMIC DNA]</scope>
    <source>
        <strain evidence="17 18">AC13</strain>
    </source>
</reference>
<dbReference type="EC" id="2.7.13.3" evidence="3"/>
<dbReference type="Gene3D" id="3.30.565.10">
    <property type="entry name" value="Histidine kinase-like ATPase, C-terminal domain"/>
    <property type="match status" value="1"/>
</dbReference>
<accession>A0A2T6G4S8</accession>
<dbReference type="Gene3D" id="6.10.340.10">
    <property type="match status" value="1"/>
</dbReference>
<dbReference type="Proteomes" id="UP000244184">
    <property type="component" value="Unassembled WGS sequence"/>
</dbReference>
<dbReference type="SMART" id="SM00304">
    <property type="entry name" value="HAMP"/>
    <property type="match status" value="1"/>
</dbReference>
<dbReference type="PANTHER" id="PTHR45528:SF1">
    <property type="entry name" value="SENSOR HISTIDINE KINASE CPXA"/>
    <property type="match status" value="1"/>
</dbReference>
<proteinExistence type="predicted"/>
<keyword evidence="9 17" id="KW-0418">Kinase</keyword>
<dbReference type="InterPro" id="IPR003661">
    <property type="entry name" value="HisK_dim/P_dom"/>
</dbReference>
<dbReference type="PANTHER" id="PTHR45528">
    <property type="entry name" value="SENSOR HISTIDINE KINASE CPXA"/>
    <property type="match status" value="1"/>
</dbReference>
<evidence type="ECO:0000256" key="12">
    <source>
        <dbReference type="ARBA" id="ARBA00023012"/>
    </source>
</evidence>
<name>A0A2T6G4S8_9BACL</name>
<evidence type="ECO:0000313" key="17">
    <source>
        <dbReference type="EMBL" id="PUA39155.1"/>
    </source>
</evidence>
<dbReference type="InterPro" id="IPR050398">
    <property type="entry name" value="HssS/ArlS-like"/>
</dbReference>
<evidence type="ECO:0000256" key="3">
    <source>
        <dbReference type="ARBA" id="ARBA00012438"/>
    </source>
</evidence>
<dbReference type="AlphaFoldDB" id="A0A2T6G4S8"/>
<keyword evidence="6" id="KW-0808">Transferase</keyword>
<sequence>MSKLSRKLILRIALVICAVCALSIAANTFLLPDYFLYQKKLKLGELTSQLAVMDYRELVPQIEHLEAEHQVTIVYASLSDTTEGVNSWLKERLNRKGIALSKFWLTEESIAKLREGGRVNKIYNQSKLKSSYLVNFFPVDGNVFAIGESISHSLDTIGIVNRFNAYLWFGALILLILLCAVYAARIVKPLARLNETAEAISNLSFTKADIKTGDEIESLAHSINRMSDKLEDAHRALEVKNANLRTFIADISHELKTPLSLIQVYASGIEDGLDDGTYADVIRKQSEEMAAMIDRLLELSRLQTEPYRYEPIDFRQLLAETLDAYRPAFRQQGLTLEVDDRLQTEAWVSADRRKLETVLHNFMTNAMKYTTGERVGITVEAQADSVSFRIANGTDMAEEAGWESVWEPFYVMESSRDKKFSGTGLGLSIAKTILQNHQASFGVHVWEGIVEFDFSLPLSRRCGQLAENAAREA</sequence>
<evidence type="ECO:0000256" key="10">
    <source>
        <dbReference type="ARBA" id="ARBA00022840"/>
    </source>
</evidence>
<evidence type="ECO:0000256" key="1">
    <source>
        <dbReference type="ARBA" id="ARBA00000085"/>
    </source>
</evidence>
<keyword evidence="11 14" id="KW-1133">Transmembrane helix</keyword>
<keyword evidence="7 14" id="KW-0812">Transmembrane</keyword>
<dbReference type="SMART" id="SM00388">
    <property type="entry name" value="HisKA"/>
    <property type="match status" value="1"/>
</dbReference>
<keyword evidence="12" id="KW-0902">Two-component regulatory system</keyword>
<evidence type="ECO:0000259" key="15">
    <source>
        <dbReference type="PROSITE" id="PS50109"/>
    </source>
</evidence>
<feature type="domain" description="Histidine kinase" evidence="15">
    <location>
        <begin position="250"/>
        <end position="460"/>
    </location>
</feature>
<feature type="transmembrane region" description="Helical" evidence="14">
    <location>
        <begin position="165"/>
        <end position="184"/>
    </location>
</feature>
<dbReference type="SUPFAM" id="SSF47384">
    <property type="entry name" value="Homodimeric domain of signal transducing histidine kinase"/>
    <property type="match status" value="1"/>
</dbReference>
<dbReference type="InterPro" id="IPR003660">
    <property type="entry name" value="HAMP_dom"/>
</dbReference>
<dbReference type="EMBL" id="PYHP01000030">
    <property type="protein sequence ID" value="PUA39155.1"/>
    <property type="molecule type" value="Genomic_DNA"/>
</dbReference>
<keyword evidence="8" id="KW-0547">Nucleotide-binding</keyword>
<evidence type="ECO:0000256" key="2">
    <source>
        <dbReference type="ARBA" id="ARBA00004651"/>
    </source>
</evidence>
<comment type="subcellular location">
    <subcellularLocation>
        <location evidence="2">Cell membrane</location>
        <topology evidence="2">Multi-pass membrane protein</topology>
    </subcellularLocation>
</comment>
<dbReference type="Pfam" id="PF02518">
    <property type="entry name" value="HATPase_c"/>
    <property type="match status" value="1"/>
</dbReference>
<keyword evidence="5" id="KW-0597">Phosphoprotein</keyword>
<dbReference type="InterPro" id="IPR004358">
    <property type="entry name" value="Sig_transdc_His_kin-like_C"/>
</dbReference>
<dbReference type="InterPro" id="IPR036890">
    <property type="entry name" value="HATPase_C_sf"/>
</dbReference>
<organism evidence="17 18">
    <name type="scientific">Paenibacillus elgii</name>
    <dbReference type="NCBI Taxonomy" id="189691"/>
    <lineage>
        <taxon>Bacteria</taxon>
        <taxon>Bacillati</taxon>
        <taxon>Bacillota</taxon>
        <taxon>Bacilli</taxon>
        <taxon>Bacillales</taxon>
        <taxon>Paenibacillaceae</taxon>
        <taxon>Paenibacillus</taxon>
    </lineage>
</organism>
<dbReference type="Pfam" id="PF00672">
    <property type="entry name" value="HAMP"/>
    <property type="match status" value="1"/>
</dbReference>
<dbReference type="SMART" id="SM00387">
    <property type="entry name" value="HATPase_c"/>
    <property type="match status" value="1"/>
</dbReference>
<dbReference type="SUPFAM" id="SSF55874">
    <property type="entry name" value="ATPase domain of HSP90 chaperone/DNA topoisomerase II/histidine kinase"/>
    <property type="match status" value="1"/>
</dbReference>
<dbReference type="PRINTS" id="PR00344">
    <property type="entry name" value="BCTRLSENSOR"/>
</dbReference>
<evidence type="ECO:0000256" key="13">
    <source>
        <dbReference type="ARBA" id="ARBA00023136"/>
    </source>
</evidence>
<dbReference type="SUPFAM" id="SSF158472">
    <property type="entry name" value="HAMP domain-like"/>
    <property type="match status" value="1"/>
</dbReference>
<dbReference type="InterPro" id="IPR036097">
    <property type="entry name" value="HisK_dim/P_sf"/>
</dbReference>